<dbReference type="EC" id="3.2.2.4" evidence="2"/>
<evidence type="ECO:0000313" key="4">
    <source>
        <dbReference type="EMBL" id="NGY04474.1"/>
    </source>
</evidence>
<keyword evidence="5" id="KW-1185">Reference proteome</keyword>
<accession>A0A6M2BQ49</accession>
<organism evidence="4 5">
    <name type="scientific">Solimonas terrae</name>
    <dbReference type="NCBI Taxonomy" id="1396819"/>
    <lineage>
        <taxon>Bacteria</taxon>
        <taxon>Pseudomonadati</taxon>
        <taxon>Pseudomonadota</taxon>
        <taxon>Gammaproteobacteria</taxon>
        <taxon>Nevskiales</taxon>
        <taxon>Nevskiaceae</taxon>
        <taxon>Solimonas</taxon>
    </lineage>
</organism>
<dbReference type="PANTHER" id="PTHR43393:SF3">
    <property type="entry name" value="LYSINE DECARBOXYLASE-LIKE PROTEIN"/>
    <property type="match status" value="1"/>
</dbReference>
<proteinExistence type="predicted"/>
<protein>
    <recommendedName>
        <fullName evidence="3">AMP nucleosidase</fullName>
        <ecNumber evidence="2">3.2.2.4</ecNumber>
    </recommendedName>
    <alternativeName>
        <fullName evidence="3">AMP nucleosidase</fullName>
    </alternativeName>
</protein>
<comment type="catalytic activity">
    <reaction evidence="1">
        <text>AMP + H2O = D-ribose 5-phosphate + adenine</text>
        <dbReference type="Rhea" id="RHEA:20129"/>
        <dbReference type="ChEBI" id="CHEBI:15377"/>
        <dbReference type="ChEBI" id="CHEBI:16708"/>
        <dbReference type="ChEBI" id="CHEBI:78346"/>
        <dbReference type="ChEBI" id="CHEBI:456215"/>
        <dbReference type="EC" id="3.2.2.4"/>
    </reaction>
</comment>
<dbReference type="SUPFAM" id="SSF102405">
    <property type="entry name" value="MCP/YpsA-like"/>
    <property type="match status" value="1"/>
</dbReference>
<dbReference type="EMBL" id="JAAMOW010000003">
    <property type="protein sequence ID" value="NGY04474.1"/>
    <property type="molecule type" value="Genomic_DNA"/>
</dbReference>
<name>A0A6M2BQ49_9GAMM</name>
<comment type="caution">
    <text evidence="4">The sequence shown here is derived from an EMBL/GenBank/DDBJ whole genome shotgun (WGS) entry which is preliminary data.</text>
</comment>
<dbReference type="InterPro" id="IPR052341">
    <property type="entry name" value="LOG_family_nucleotidases"/>
</dbReference>
<dbReference type="Proteomes" id="UP000472676">
    <property type="component" value="Unassembled WGS sequence"/>
</dbReference>
<dbReference type="GO" id="GO:0008714">
    <property type="term" value="F:AMP nucleosidase activity"/>
    <property type="evidence" value="ECO:0007669"/>
    <property type="project" value="UniProtKB-EC"/>
</dbReference>
<dbReference type="Gene3D" id="3.40.50.450">
    <property type="match status" value="1"/>
</dbReference>
<sequence length="244" mass="27652">MSPVKAYKNNEFLMSDAARGVRILCEYVEPERRFRQTDVRNTVAFFGSARVRAGQGSDGRDWYAEAANLAEKLAAWTHDAHELRERFFVCTGGGPGIMEAAHAGGARVDSQLNVGLNISLPFEQHLNPYVDDAHAYQFHYFFMRKFWLVKLARGAVFFPGGFGTLDELFELLTLMQTGKVVNIPILLYGREFWEGLVDFPRLAERGLISPEDVSLFRYCDDVDAAFEILRAELRPHPPESEGLR</sequence>
<evidence type="ECO:0000256" key="3">
    <source>
        <dbReference type="ARBA" id="ARBA00031983"/>
    </source>
</evidence>
<evidence type="ECO:0000313" key="5">
    <source>
        <dbReference type="Proteomes" id="UP000472676"/>
    </source>
</evidence>
<dbReference type="GO" id="GO:0005829">
    <property type="term" value="C:cytosol"/>
    <property type="evidence" value="ECO:0007669"/>
    <property type="project" value="TreeGrafter"/>
</dbReference>
<evidence type="ECO:0000256" key="1">
    <source>
        <dbReference type="ARBA" id="ARBA00000274"/>
    </source>
</evidence>
<dbReference type="AlphaFoldDB" id="A0A6M2BQ49"/>
<reference evidence="4 5" key="1">
    <citation type="journal article" date="2014" name="Int. J. Syst. Evol. Microbiol.">
        <title>Solimonas terrae sp. nov., isolated from soil.</title>
        <authorList>
            <person name="Kim S.J."/>
            <person name="Moon J.Y."/>
            <person name="Weon H.Y."/>
            <person name="Ahn J.H."/>
            <person name="Chen W.M."/>
            <person name="Kwon S.W."/>
        </authorList>
    </citation>
    <scope>NUCLEOTIDE SEQUENCE [LARGE SCALE GENOMIC DNA]</scope>
    <source>
        <strain evidence="4 5">KIS83-12</strain>
    </source>
</reference>
<dbReference type="InterPro" id="IPR031100">
    <property type="entry name" value="LOG_fam"/>
</dbReference>
<evidence type="ECO:0000256" key="2">
    <source>
        <dbReference type="ARBA" id="ARBA00011985"/>
    </source>
</evidence>
<dbReference type="PANTHER" id="PTHR43393">
    <property type="entry name" value="CYTOKININ RIBOSIDE 5'-MONOPHOSPHATE PHOSPHORIBOHYDROLASE"/>
    <property type="match status" value="1"/>
</dbReference>
<dbReference type="Pfam" id="PF03641">
    <property type="entry name" value="Lysine_decarbox"/>
    <property type="match status" value="1"/>
</dbReference>
<gene>
    <name evidence="4" type="ORF">G7Y85_06845</name>
</gene>
<dbReference type="RefSeq" id="WP_166253909.1">
    <property type="nucleotide sequence ID" value="NZ_JAAMOW010000003.1"/>
</dbReference>